<dbReference type="Proteomes" id="UP001165160">
    <property type="component" value="Unassembled WGS sequence"/>
</dbReference>
<dbReference type="AlphaFoldDB" id="A0A9W7BSK2"/>
<protein>
    <recommendedName>
        <fullName evidence="4">DUF1664 domain-containing protein</fullName>
    </recommendedName>
</protein>
<keyword evidence="3" id="KW-1185">Reference proteome</keyword>
<evidence type="ECO:0000256" key="1">
    <source>
        <dbReference type="SAM" id="MobiDB-lite"/>
    </source>
</evidence>
<evidence type="ECO:0000313" key="2">
    <source>
        <dbReference type="EMBL" id="GMH95661.1"/>
    </source>
</evidence>
<sequence>MSANLARGAAGPLSSSISQWGLLGLLGIQTFQSNSDSSLKDSFANFLKFLLSTLNDNSKTISNAGQQQQPPSIIIHNPSSASGKSQLSTALLLGCSMWGTYSLLQYSPTLNNLLPVTKSFFKSSVTALGRTIINVRDTLSSKIASLTTKVDALSSTADSTNSLVSQIQETQANLSSDVSNMKETLERCESSLSDSLLQQGYAVRGVRLLAAYVCSMLPDTSGLKNDLKGFVTDHDVGAGGGRENNPEIMQPKTPERNEDKDEVRRIMKLIGCGEGA</sequence>
<gene>
    <name evidence="2" type="ORF">TrVE_jg13892</name>
</gene>
<feature type="region of interest" description="Disordered" evidence="1">
    <location>
        <begin position="236"/>
        <end position="260"/>
    </location>
</feature>
<accession>A0A9W7BSK2</accession>
<evidence type="ECO:0008006" key="4">
    <source>
        <dbReference type="Google" id="ProtNLM"/>
    </source>
</evidence>
<dbReference type="EMBL" id="BRXX01000171">
    <property type="protein sequence ID" value="GMH95661.1"/>
    <property type="molecule type" value="Genomic_DNA"/>
</dbReference>
<comment type="caution">
    <text evidence="2">The sequence shown here is derived from an EMBL/GenBank/DDBJ whole genome shotgun (WGS) entry which is preliminary data.</text>
</comment>
<reference evidence="3" key="1">
    <citation type="journal article" date="2023" name="Commun. Biol.">
        <title>Genome analysis of Parmales, the sister group of diatoms, reveals the evolutionary specialization of diatoms from phago-mixotrophs to photoautotrophs.</title>
        <authorList>
            <person name="Ban H."/>
            <person name="Sato S."/>
            <person name="Yoshikawa S."/>
            <person name="Yamada K."/>
            <person name="Nakamura Y."/>
            <person name="Ichinomiya M."/>
            <person name="Sato N."/>
            <person name="Blanc-Mathieu R."/>
            <person name="Endo H."/>
            <person name="Kuwata A."/>
            <person name="Ogata H."/>
        </authorList>
    </citation>
    <scope>NUCLEOTIDE SEQUENCE [LARGE SCALE GENOMIC DNA]</scope>
    <source>
        <strain evidence="3">NIES 3699</strain>
    </source>
</reference>
<organism evidence="2 3">
    <name type="scientific">Triparma verrucosa</name>
    <dbReference type="NCBI Taxonomy" id="1606542"/>
    <lineage>
        <taxon>Eukaryota</taxon>
        <taxon>Sar</taxon>
        <taxon>Stramenopiles</taxon>
        <taxon>Ochrophyta</taxon>
        <taxon>Bolidophyceae</taxon>
        <taxon>Parmales</taxon>
        <taxon>Triparmaceae</taxon>
        <taxon>Triparma</taxon>
    </lineage>
</organism>
<evidence type="ECO:0000313" key="3">
    <source>
        <dbReference type="Proteomes" id="UP001165160"/>
    </source>
</evidence>
<proteinExistence type="predicted"/>
<name>A0A9W7BSK2_9STRA</name>